<feature type="domain" description="RNA polymerase sigma-70 region 4" evidence="7">
    <location>
        <begin position="140"/>
        <end position="188"/>
    </location>
</feature>
<dbReference type="GO" id="GO:0003677">
    <property type="term" value="F:DNA binding"/>
    <property type="evidence" value="ECO:0007669"/>
    <property type="project" value="UniProtKB-KW"/>
</dbReference>
<keyword evidence="3" id="KW-0731">Sigma factor</keyword>
<evidence type="ECO:0000256" key="5">
    <source>
        <dbReference type="ARBA" id="ARBA00023163"/>
    </source>
</evidence>
<dbReference type="InterPro" id="IPR013324">
    <property type="entry name" value="RNA_pol_sigma_r3/r4-like"/>
</dbReference>
<dbReference type="InterPro" id="IPR007630">
    <property type="entry name" value="RNA_pol_sigma70_r4"/>
</dbReference>
<keyword evidence="5" id="KW-0804">Transcription</keyword>
<dbReference type="InterPro" id="IPR007627">
    <property type="entry name" value="RNA_pol_sigma70_r2"/>
</dbReference>
<dbReference type="GO" id="GO:0006352">
    <property type="term" value="P:DNA-templated transcription initiation"/>
    <property type="evidence" value="ECO:0007669"/>
    <property type="project" value="InterPro"/>
</dbReference>
<dbReference type="Pfam" id="PF04542">
    <property type="entry name" value="Sigma70_r2"/>
    <property type="match status" value="1"/>
</dbReference>
<keyword evidence="2" id="KW-0805">Transcription regulation</keyword>
<evidence type="ECO:0000313" key="9">
    <source>
        <dbReference type="Proteomes" id="UP000620559"/>
    </source>
</evidence>
<dbReference type="EMBL" id="JADEWL010000068">
    <property type="protein sequence ID" value="MBE9214698.1"/>
    <property type="molecule type" value="Genomic_DNA"/>
</dbReference>
<dbReference type="PANTHER" id="PTHR43133:SF62">
    <property type="entry name" value="RNA POLYMERASE SIGMA FACTOR SIGZ"/>
    <property type="match status" value="1"/>
</dbReference>
<dbReference type="InterPro" id="IPR039425">
    <property type="entry name" value="RNA_pol_sigma-70-like"/>
</dbReference>
<evidence type="ECO:0000256" key="3">
    <source>
        <dbReference type="ARBA" id="ARBA00023082"/>
    </source>
</evidence>
<keyword evidence="4" id="KW-0238">DNA-binding</keyword>
<dbReference type="Proteomes" id="UP000620559">
    <property type="component" value="Unassembled WGS sequence"/>
</dbReference>
<dbReference type="SUPFAM" id="SSF88659">
    <property type="entry name" value="Sigma3 and sigma4 domains of RNA polymerase sigma factors"/>
    <property type="match status" value="1"/>
</dbReference>
<accession>A0A8J7F5C8</accession>
<evidence type="ECO:0000259" key="6">
    <source>
        <dbReference type="Pfam" id="PF04542"/>
    </source>
</evidence>
<dbReference type="GO" id="GO:0016987">
    <property type="term" value="F:sigma factor activity"/>
    <property type="evidence" value="ECO:0007669"/>
    <property type="project" value="UniProtKB-KW"/>
</dbReference>
<dbReference type="InterPro" id="IPR036388">
    <property type="entry name" value="WH-like_DNA-bd_sf"/>
</dbReference>
<sequence length="200" mass="22625">MEPKQPQSNSCLTSDVTDEALFVALKNGDSAALSILFQRHGRLVYGLALKILANPQEAEDLTQEIFLTLWRKASTNPDCRFFVRYLVTITRSRAIDKIRARTRQLKLVEKVGKMNNDVTPEPTPVEQASFAERSQRVNHAMSELPEKQRQVIELAYNQGLSQSEIAKKLDIPLGTVKTSTRQGLLKLKRILLDSDLLSYE</sequence>
<reference evidence="8" key="1">
    <citation type="submission" date="2020-10" db="EMBL/GenBank/DDBJ databases">
        <authorList>
            <person name="Castelo-Branco R."/>
            <person name="Eusebio N."/>
            <person name="Adriana R."/>
            <person name="Vieira A."/>
            <person name="Brugerolle De Fraissinette N."/>
            <person name="Rezende De Castro R."/>
            <person name="Schneider M.P."/>
            <person name="Vasconcelos V."/>
            <person name="Leao P.N."/>
        </authorList>
    </citation>
    <scope>NUCLEOTIDE SEQUENCE</scope>
    <source>
        <strain evidence="8">LEGE 06105</strain>
    </source>
</reference>
<dbReference type="CDD" id="cd06171">
    <property type="entry name" value="Sigma70_r4"/>
    <property type="match status" value="1"/>
</dbReference>
<feature type="domain" description="RNA polymerase sigma-70 region 2" evidence="6">
    <location>
        <begin position="36"/>
        <end position="103"/>
    </location>
</feature>
<comment type="caution">
    <text evidence="8">The sequence shown here is derived from an EMBL/GenBank/DDBJ whole genome shotgun (WGS) entry which is preliminary data.</text>
</comment>
<gene>
    <name evidence="8" type="ORF">IQ247_18835</name>
</gene>
<evidence type="ECO:0000313" key="8">
    <source>
        <dbReference type="EMBL" id="MBE9214698.1"/>
    </source>
</evidence>
<organism evidence="8 9">
    <name type="scientific">Plectonema cf. radiosum LEGE 06105</name>
    <dbReference type="NCBI Taxonomy" id="945769"/>
    <lineage>
        <taxon>Bacteria</taxon>
        <taxon>Bacillati</taxon>
        <taxon>Cyanobacteriota</taxon>
        <taxon>Cyanophyceae</taxon>
        <taxon>Oscillatoriophycideae</taxon>
        <taxon>Oscillatoriales</taxon>
        <taxon>Microcoleaceae</taxon>
        <taxon>Plectonema</taxon>
    </lineage>
</organism>
<evidence type="ECO:0000256" key="1">
    <source>
        <dbReference type="ARBA" id="ARBA00010641"/>
    </source>
</evidence>
<keyword evidence="9" id="KW-1185">Reference proteome</keyword>
<dbReference type="Pfam" id="PF04545">
    <property type="entry name" value="Sigma70_r4"/>
    <property type="match status" value="1"/>
</dbReference>
<dbReference type="Gene3D" id="1.10.10.10">
    <property type="entry name" value="Winged helix-like DNA-binding domain superfamily/Winged helix DNA-binding domain"/>
    <property type="match status" value="1"/>
</dbReference>
<evidence type="ECO:0000256" key="2">
    <source>
        <dbReference type="ARBA" id="ARBA00023015"/>
    </source>
</evidence>
<dbReference type="InterPro" id="IPR013325">
    <property type="entry name" value="RNA_pol_sigma_r2"/>
</dbReference>
<dbReference type="AlphaFoldDB" id="A0A8J7F5C8"/>
<proteinExistence type="inferred from homology"/>
<protein>
    <submittedName>
        <fullName evidence="8">Sigma-70 family RNA polymerase sigma factor</fullName>
    </submittedName>
</protein>
<dbReference type="NCBIfam" id="TIGR02937">
    <property type="entry name" value="sigma70-ECF"/>
    <property type="match status" value="1"/>
</dbReference>
<dbReference type="SUPFAM" id="SSF88946">
    <property type="entry name" value="Sigma2 domain of RNA polymerase sigma factors"/>
    <property type="match status" value="1"/>
</dbReference>
<dbReference type="RefSeq" id="WP_193922649.1">
    <property type="nucleotide sequence ID" value="NZ_JADEWL010000068.1"/>
</dbReference>
<name>A0A8J7F5C8_9CYAN</name>
<dbReference type="InterPro" id="IPR014284">
    <property type="entry name" value="RNA_pol_sigma-70_dom"/>
</dbReference>
<dbReference type="Gene3D" id="1.10.1740.10">
    <property type="match status" value="1"/>
</dbReference>
<comment type="similarity">
    <text evidence="1">Belongs to the sigma-70 factor family. ECF subfamily.</text>
</comment>
<dbReference type="PANTHER" id="PTHR43133">
    <property type="entry name" value="RNA POLYMERASE ECF-TYPE SIGMA FACTO"/>
    <property type="match status" value="1"/>
</dbReference>
<evidence type="ECO:0000256" key="4">
    <source>
        <dbReference type="ARBA" id="ARBA00023125"/>
    </source>
</evidence>
<evidence type="ECO:0000259" key="7">
    <source>
        <dbReference type="Pfam" id="PF04545"/>
    </source>
</evidence>
<dbReference type="NCBIfam" id="NF009172">
    <property type="entry name" value="PRK12519.1"/>
    <property type="match status" value="1"/>
</dbReference>